<accession>A0AAQ4F1N8</accession>
<dbReference type="AlphaFoldDB" id="A0AAQ4F1N8"/>
<evidence type="ECO:0000256" key="1">
    <source>
        <dbReference type="SAM" id="Phobius"/>
    </source>
</evidence>
<proteinExistence type="predicted"/>
<feature type="transmembrane region" description="Helical" evidence="1">
    <location>
        <begin position="115"/>
        <end position="136"/>
    </location>
</feature>
<comment type="caution">
    <text evidence="2">The sequence shown here is derived from an EMBL/GenBank/DDBJ whole genome shotgun (WGS) entry which is preliminary data.</text>
</comment>
<keyword evidence="1" id="KW-0812">Transmembrane</keyword>
<dbReference type="Proteomes" id="UP001321473">
    <property type="component" value="Unassembled WGS sequence"/>
</dbReference>
<reference evidence="2 3" key="1">
    <citation type="journal article" date="2023" name="Arcadia Sci">
        <title>De novo assembly of a long-read Amblyomma americanum tick genome.</title>
        <authorList>
            <person name="Chou S."/>
            <person name="Poskanzer K.E."/>
            <person name="Rollins M."/>
            <person name="Thuy-Boun P.S."/>
        </authorList>
    </citation>
    <scope>NUCLEOTIDE SEQUENCE [LARGE SCALE GENOMIC DNA]</scope>
    <source>
        <strain evidence="2">F_SG_1</strain>
        <tissue evidence="2">Salivary glands</tissue>
    </source>
</reference>
<protein>
    <submittedName>
        <fullName evidence="2">Uncharacterized protein</fullName>
    </submittedName>
</protein>
<keyword evidence="3" id="KW-1185">Reference proteome</keyword>
<keyword evidence="1" id="KW-1133">Transmembrane helix</keyword>
<evidence type="ECO:0000313" key="3">
    <source>
        <dbReference type="Proteomes" id="UP001321473"/>
    </source>
</evidence>
<keyword evidence="1" id="KW-0472">Membrane</keyword>
<gene>
    <name evidence="2" type="ORF">V5799_017597</name>
</gene>
<organism evidence="2 3">
    <name type="scientific">Amblyomma americanum</name>
    <name type="common">Lone star tick</name>
    <dbReference type="NCBI Taxonomy" id="6943"/>
    <lineage>
        <taxon>Eukaryota</taxon>
        <taxon>Metazoa</taxon>
        <taxon>Ecdysozoa</taxon>
        <taxon>Arthropoda</taxon>
        <taxon>Chelicerata</taxon>
        <taxon>Arachnida</taxon>
        <taxon>Acari</taxon>
        <taxon>Parasitiformes</taxon>
        <taxon>Ixodida</taxon>
        <taxon>Ixodoidea</taxon>
        <taxon>Ixodidae</taxon>
        <taxon>Amblyomminae</taxon>
        <taxon>Amblyomma</taxon>
    </lineage>
</organism>
<sequence>MMTLVTLQLVKRVSVNWRVETSARILLSQSPCSYSYKSVFSGPYLNMSRLESANKAFPVMPNLYQESMWHAHFLVPEELLDTCGNGKLLADVSQEMCLSPYVLLQAMVYGEVDKFFNYASLGFFMANMIGASLLLAQNEDRRRRARRHLVIGDCDRVPQAGG</sequence>
<evidence type="ECO:0000313" key="2">
    <source>
        <dbReference type="EMBL" id="KAK8781060.1"/>
    </source>
</evidence>
<name>A0AAQ4F1N8_AMBAM</name>
<dbReference type="EMBL" id="JARKHS020008091">
    <property type="protein sequence ID" value="KAK8781060.1"/>
    <property type="molecule type" value="Genomic_DNA"/>
</dbReference>